<evidence type="ECO:0000313" key="2">
    <source>
        <dbReference type="EMBL" id="KAK4665044.1"/>
    </source>
</evidence>
<protein>
    <submittedName>
        <fullName evidence="2">Uncharacterized protein</fullName>
    </submittedName>
</protein>
<feature type="coiled-coil region" evidence="1">
    <location>
        <begin position="571"/>
        <end position="605"/>
    </location>
</feature>
<evidence type="ECO:0000313" key="3">
    <source>
        <dbReference type="Proteomes" id="UP001326199"/>
    </source>
</evidence>
<keyword evidence="1" id="KW-0175">Coiled coil</keyword>
<sequence length="879" mass="95954">MLGGAMGDDHPMDLQLDCVTLVAASKDISNDYGLNAARFPIKEGIFLCAELKSVPFVGDLCKGTSPEDRYILRAEYSKKGGLSVGIILPESIRIELSPTVVSGPLTLIIETQPELRVLFQATLWVTPEGEEKPLQLDLGVAANNLQAAAYAQMSGWWKNPLGLSPRLKIGPRLTLEVEIVYEQFLATGAPSGMGFEGGFVVDEALAINLGTNPKETLVKLQATRFESSQVINLVNAAADLDIDKPDREIIRFQDVNVYASPLGCIIGTQVYPPGFVVQGKAFILDKKVEIDCRIGSEGLKLKGEIEGFTLGPLAIRGGKCADGTQGENAFIDFEITKERQCFKLSGSVALWDLEAGVFVKAQIMPDPELEFNFELAWSDLIKFQVDGKLIKPEPADRELEKGGTGANTGALANLEDADFQLHALMEQRILTEISEAMQKWFASAQASVDQGIEEAKRNVDEAKLEFERKCEEAKQEVKRTQAKFDAAMEAAQADLRAEEEKCRREQVENEQYILEEEKRADEHIRQAVAVLDGKKRDFQDDMDGKKRDLAQKRRDGEEAINGKIRDLQGSREKLQRDFGNAIQALESARARVNEEEWRVDRARRDYDDAVDDLDDAAWYEKPFKAFRVGVLGAELAVMKMALGAANLILDGARFIVEGVAYNIALGAVNLAEGALRAARVTWDGIIAAAQAAVDGVVAIHAAGIEIAKGAVVIAEKTALGIKQAAAATKGVLLAVQEKILEAARAVVKGVAEGIHFIAFQTALAALDFAQKNTTWVDITKAGLDAVKAVAAAVLATGKWLAQRLADTLNIELVELTGSLKTITKGGPFTIRVKGFILGEAFDFRATWSPRDVLGFVVGLCKELWDRFMENVLELFEASK</sequence>
<gene>
    <name evidence="2" type="ORF">QC763_509970</name>
</gene>
<evidence type="ECO:0000256" key="1">
    <source>
        <dbReference type="SAM" id="Coils"/>
    </source>
</evidence>
<feature type="coiled-coil region" evidence="1">
    <location>
        <begin position="452"/>
        <end position="517"/>
    </location>
</feature>
<reference evidence="2 3" key="1">
    <citation type="journal article" date="2023" name="bioRxiv">
        <title>High-quality genome assemblies of four members of thePodospora anserinaspecies complex.</title>
        <authorList>
            <person name="Ament-Velasquez S.L."/>
            <person name="Vogan A.A."/>
            <person name="Wallerman O."/>
            <person name="Hartmann F."/>
            <person name="Gautier V."/>
            <person name="Silar P."/>
            <person name="Giraud T."/>
            <person name="Johannesson H."/>
        </authorList>
    </citation>
    <scope>NUCLEOTIDE SEQUENCE [LARGE SCALE GENOMIC DNA]</scope>
    <source>
        <strain evidence="2 3">CBS 411.78</strain>
    </source>
</reference>
<keyword evidence="3" id="KW-1185">Reference proteome</keyword>
<proteinExistence type="predicted"/>
<dbReference type="EMBL" id="JAFFHB010000006">
    <property type="protein sequence ID" value="KAK4665044.1"/>
    <property type="molecule type" value="Genomic_DNA"/>
</dbReference>
<name>A0ABR0HAM1_9PEZI</name>
<organism evidence="2 3">
    <name type="scientific">Podospora pseudopauciseta</name>
    <dbReference type="NCBI Taxonomy" id="2093780"/>
    <lineage>
        <taxon>Eukaryota</taxon>
        <taxon>Fungi</taxon>
        <taxon>Dikarya</taxon>
        <taxon>Ascomycota</taxon>
        <taxon>Pezizomycotina</taxon>
        <taxon>Sordariomycetes</taxon>
        <taxon>Sordariomycetidae</taxon>
        <taxon>Sordariales</taxon>
        <taxon>Podosporaceae</taxon>
        <taxon>Podospora</taxon>
    </lineage>
</organism>
<dbReference type="RefSeq" id="XP_062765010.1">
    <property type="nucleotide sequence ID" value="XM_062913585.1"/>
</dbReference>
<comment type="caution">
    <text evidence="2">The sequence shown here is derived from an EMBL/GenBank/DDBJ whole genome shotgun (WGS) entry which is preliminary data.</text>
</comment>
<dbReference type="Proteomes" id="UP001326199">
    <property type="component" value="Unassembled WGS sequence"/>
</dbReference>
<accession>A0ABR0HAM1</accession>
<dbReference type="GeneID" id="87933928"/>